<dbReference type="EMBL" id="SNXY01000006">
    <property type="protein sequence ID" value="TDP87023.1"/>
    <property type="molecule type" value="Genomic_DNA"/>
</dbReference>
<dbReference type="OrthoDB" id="9794527at2"/>
<dbReference type="Gene3D" id="3.90.190.10">
    <property type="entry name" value="Protein tyrosine phosphatase superfamily"/>
    <property type="match status" value="1"/>
</dbReference>
<reference evidence="2 3" key="1">
    <citation type="submission" date="2019-03" db="EMBL/GenBank/DDBJ databases">
        <title>Genomic Encyclopedia of Type Strains, Phase IV (KMG-IV): sequencing the most valuable type-strain genomes for metagenomic binning, comparative biology and taxonomic classification.</title>
        <authorList>
            <person name="Goeker M."/>
        </authorList>
    </citation>
    <scope>NUCLEOTIDE SEQUENCE [LARGE SCALE GENOMIC DNA]</scope>
    <source>
        <strain evidence="2 3">DSM 102969</strain>
    </source>
</reference>
<name>A0A4R6RKD2_9HYPH</name>
<feature type="domain" description="Tyrosine specific protein phosphatases" evidence="1">
    <location>
        <begin position="81"/>
        <end position="122"/>
    </location>
</feature>
<evidence type="ECO:0000313" key="2">
    <source>
        <dbReference type="EMBL" id="TDP87023.1"/>
    </source>
</evidence>
<dbReference type="AlphaFoldDB" id="A0A4R6RKD2"/>
<dbReference type="InterPro" id="IPR000387">
    <property type="entry name" value="Tyr_Pase_dom"/>
</dbReference>
<evidence type="ECO:0000313" key="3">
    <source>
        <dbReference type="Proteomes" id="UP000294547"/>
    </source>
</evidence>
<protein>
    <recommendedName>
        <fullName evidence="1">Tyrosine specific protein phosphatases domain-containing protein</fullName>
    </recommendedName>
</protein>
<accession>A0A4R6RKD2</accession>
<dbReference type="InterPro" id="IPR029021">
    <property type="entry name" value="Prot-tyrosine_phosphatase-like"/>
</dbReference>
<keyword evidence="3" id="KW-1185">Reference proteome</keyword>
<organism evidence="2 3">
    <name type="scientific">Oharaeibacter diazotrophicus</name>
    <dbReference type="NCBI Taxonomy" id="1920512"/>
    <lineage>
        <taxon>Bacteria</taxon>
        <taxon>Pseudomonadati</taxon>
        <taxon>Pseudomonadota</taxon>
        <taxon>Alphaproteobacteria</taxon>
        <taxon>Hyphomicrobiales</taxon>
        <taxon>Pleomorphomonadaceae</taxon>
        <taxon>Oharaeibacter</taxon>
    </lineage>
</organism>
<sequence>MIHVCSLARVAATVEATGAKRVVSLVNAGTPMTMPAHVAGEAHLFLPINDIVAAADGMTLPGEAHVAALFAWLEAWDRADPIVVHCFAGVSRSTAAAYSAVLALDPGRDEEELALELRRKSPTATPNARIVAVADALLGRGGRMVRAIGSIGRGEDCFEGVPFALELARRG</sequence>
<gene>
    <name evidence="2" type="ORF">EDD54_0908</name>
</gene>
<dbReference type="PROSITE" id="PS00383">
    <property type="entry name" value="TYR_PHOSPHATASE_1"/>
    <property type="match status" value="1"/>
</dbReference>
<dbReference type="SUPFAM" id="SSF52799">
    <property type="entry name" value="(Phosphotyrosine protein) phosphatases II"/>
    <property type="match status" value="1"/>
</dbReference>
<comment type="caution">
    <text evidence="2">The sequence shown here is derived from an EMBL/GenBank/DDBJ whole genome shotgun (WGS) entry which is preliminary data.</text>
</comment>
<evidence type="ECO:0000259" key="1">
    <source>
        <dbReference type="PROSITE" id="PS50056"/>
    </source>
</evidence>
<dbReference type="RefSeq" id="WP_126536174.1">
    <property type="nucleotide sequence ID" value="NZ_BSPM01000008.1"/>
</dbReference>
<dbReference type="Proteomes" id="UP000294547">
    <property type="component" value="Unassembled WGS sequence"/>
</dbReference>
<dbReference type="PROSITE" id="PS50056">
    <property type="entry name" value="TYR_PHOSPHATASE_2"/>
    <property type="match status" value="1"/>
</dbReference>
<dbReference type="InterPro" id="IPR016130">
    <property type="entry name" value="Tyr_Pase_AS"/>
</dbReference>
<proteinExistence type="predicted"/>